<evidence type="ECO:0000259" key="3">
    <source>
        <dbReference type="PROSITE" id="PS50191"/>
    </source>
</evidence>
<evidence type="ECO:0000256" key="2">
    <source>
        <dbReference type="SAM" id="Phobius"/>
    </source>
</evidence>
<dbReference type="SMART" id="SM00516">
    <property type="entry name" value="SEC14"/>
    <property type="match status" value="1"/>
</dbReference>
<feature type="transmembrane region" description="Helical" evidence="2">
    <location>
        <begin position="475"/>
        <end position="494"/>
    </location>
</feature>
<dbReference type="SUPFAM" id="SSF46938">
    <property type="entry name" value="CRAL/TRIO N-terminal domain"/>
    <property type="match status" value="1"/>
</dbReference>
<evidence type="ECO:0000313" key="6">
    <source>
        <dbReference type="Proteomes" id="UP000265703"/>
    </source>
</evidence>
<dbReference type="AlphaFoldDB" id="A0A397S5F6"/>
<dbReference type="PANTHER" id="PTHR46590:SF4">
    <property type="entry name" value="CRAL-TRIO DOMAIN-CONTAINING PROTEIN"/>
    <property type="match status" value="1"/>
</dbReference>
<dbReference type="InterPro" id="IPR036865">
    <property type="entry name" value="CRAL-TRIO_dom_sf"/>
</dbReference>
<protein>
    <submittedName>
        <fullName evidence="4">CRAL-TRIO domain-containing protein</fullName>
    </submittedName>
</protein>
<feature type="domain" description="CRAL-TRIO" evidence="3">
    <location>
        <begin position="98"/>
        <end position="267"/>
    </location>
</feature>
<dbReference type="InterPro" id="IPR036273">
    <property type="entry name" value="CRAL/TRIO_N_dom_sf"/>
</dbReference>
<proteinExistence type="predicted"/>
<keyword evidence="2" id="KW-0472">Membrane</keyword>
<keyword evidence="2" id="KW-0812">Transmembrane</keyword>
<feature type="compositionally biased region" description="Low complexity" evidence="1">
    <location>
        <begin position="313"/>
        <end position="327"/>
    </location>
</feature>
<feature type="compositionally biased region" description="Low complexity" evidence="1">
    <location>
        <begin position="429"/>
        <end position="440"/>
    </location>
</feature>
<evidence type="ECO:0000313" key="5">
    <source>
        <dbReference type="EMBL" id="RIA84373.1"/>
    </source>
</evidence>
<feature type="region of interest" description="Disordered" evidence="1">
    <location>
        <begin position="422"/>
        <end position="443"/>
    </location>
</feature>
<dbReference type="Gene3D" id="3.40.525.10">
    <property type="entry name" value="CRAL-TRIO lipid binding domain"/>
    <property type="match status" value="1"/>
</dbReference>
<evidence type="ECO:0000313" key="4">
    <source>
        <dbReference type="EMBL" id="RIA79979.1"/>
    </source>
</evidence>
<name>A0A397S5F6_9GLOM</name>
<dbReference type="EMBL" id="QKYT01001079">
    <property type="protein sequence ID" value="RIA79979.1"/>
    <property type="molecule type" value="Genomic_DNA"/>
</dbReference>
<dbReference type="PANTHER" id="PTHR46590">
    <property type="entry name" value="PHOSPHATIDYLINOSITOL TRANSFER PROTEIN CSR1-RELATED"/>
    <property type="match status" value="1"/>
</dbReference>
<dbReference type="PROSITE" id="PS50191">
    <property type="entry name" value="CRAL_TRIO"/>
    <property type="match status" value="1"/>
</dbReference>
<accession>A0A397S5F6</accession>
<feature type="region of interest" description="Disordered" evidence="1">
    <location>
        <begin position="311"/>
        <end position="353"/>
    </location>
</feature>
<dbReference type="EMBL" id="QKYT01000497">
    <property type="protein sequence ID" value="RIA84373.1"/>
    <property type="molecule type" value="Genomic_DNA"/>
</dbReference>
<dbReference type="CDD" id="cd00170">
    <property type="entry name" value="SEC14"/>
    <property type="match status" value="1"/>
</dbReference>
<dbReference type="Proteomes" id="UP000265703">
    <property type="component" value="Unassembled WGS sequence"/>
</dbReference>
<organism evidence="4 6">
    <name type="scientific">Glomus cerebriforme</name>
    <dbReference type="NCBI Taxonomy" id="658196"/>
    <lineage>
        <taxon>Eukaryota</taxon>
        <taxon>Fungi</taxon>
        <taxon>Fungi incertae sedis</taxon>
        <taxon>Mucoromycota</taxon>
        <taxon>Glomeromycotina</taxon>
        <taxon>Glomeromycetes</taxon>
        <taxon>Glomerales</taxon>
        <taxon>Glomeraceae</taxon>
        <taxon>Glomus</taxon>
    </lineage>
</organism>
<dbReference type="Pfam" id="PF00650">
    <property type="entry name" value="CRAL_TRIO"/>
    <property type="match status" value="1"/>
</dbReference>
<reference evidence="4 6" key="1">
    <citation type="submission" date="2018-06" db="EMBL/GenBank/DDBJ databases">
        <title>Comparative genomics reveals the genomic features of Rhizophagus irregularis, R. cerebriforme, R. diaphanum and Gigaspora rosea, and their symbiotic lifestyle signature.</title>
        <authorList>
            <person name="Morin E."/>
            <person name="San Clemente H."/>
            <person name="Chen E.C.H."/>
            <person name="De La Providencia I."/>
            <person name="Hainaut M."/>
            <person name="Kuo A."/>
            <person name="Kohler A."/>
            <person name="Murat C."/>
            <person name="Tang N."/>
            <person name="Roy S."/>
            <person name="Loubradou J."/>
            <person name="Henrissat B."/>
            <person name="Grigoriev I.V."/>
            <person name="Corradi N."/>
            <person name="Roux C."/>
            <person name="Martin F.M."/>
        </authorList>
    </citation>
    <scope>NUCLEOTIDE SEQUENCE [LARGE SCALE GENOMIC DNA]</scope>
    <source>
        <strain evidence="4 6">DAOM 227022</strain>
    </source>
</reference>
<dbReference type="STRING" id="658196.A0A397S5F6"/>
<keyword evidence="6" id="KW-1185">Reference proteome</keyword>
<sequence length="544" mass="62178">MIMSHLLQEKIIQFNVLFKESETVIDDLQTALADFLPELQQEFCLNFVQVERIRQYLSDRGTLFRFLRRAGFDFDVAFKALISDLRWRIENDVDSITLADIHPLFIEKGLFFFHKTDKFGRPCAVFNLREYKREDGSPTIEDVKKFIIYNAEVARRLLLDRTINSRDGPVLQYAILLDLKGAGVSTLDMELVPFTIDIMRHHFPGSAGAIFVLNYGWMYSGIWQILKRILPQESLNRIFFPSEQELWNYFDEENVLIEQGGKDNYEYDVDTCEAYQIYGNPLPILQLPKPLSRATSFDSLNSMHDVFYSAHNTPHPSRPSTPFFSRPATPHGSRPATPISSRPSTPYPSRPASPGLEHVVIPNWLKMTPRSLLQITPIDNKNNNVILSPKPLKPISSISPTFSPMTSPNLAFHQEVPALTSHKPITPINNNTSTENNTSHDNSDNLDHRIYHHHRIPIVRGSRFKLYFSRLLRKFIARSRVSGFLYYLVMVVLFRGGIMNEFLKLVTHQVSMQLGWSASTTTAFTTAVLSTALNGRAGNRLLGC</sequence>
<dbReference type="OrthoDB" id="75724at2759"/>
<dbReference type="InterPro" id="IPR052432">
    <property type="entry name" value="PITP/CRAL-TRIO"/>
</dbReference>
<gene>
    <name evidence="4" type="ORF">C1645_793473</name>
    <name evidence="5" type="ORF">C1645_879950</name>
</gene>
<evidence type="ECO:0000256" key="1">
    <source>
        <dbReference type="SAM" id="MobiDB-lite"/>
    </source>
</evidence>
<comment type="caution">
    <text evidence="4">The sequence shown here is derived from an EMBL/GenBank/DDBJ whole genome shotgun (WGS) entry which is preliminary data.</text>
</comment>
<dbReference type="SUPFAM" id="SSF52087">
    <property type="entry name" value="CRAL/TRIO domain"/>
    <property type="match status" value="1"/>
</dbReference>
<dbReference type="InterPro" id="IPR001251">
    <property type="entry name" value="CRAL-TRIO_dom"/>
</dbReference>
<keyword evidence="2" id="KW-1133">Transmembrane helix</keyword>